<evidence type="ECO:0000256" key="1">
    <source>
        <dbReference type="SAM" id="MobiDB-lite"/>
    </source>
</evidence>
<comment type="caution">
    <text evidence="2">The sequence shown here is derived from an EMBL/GenBank/DDBJ whole genome shotgun (WGS) entry which is preliminary data.</text>
</comment>
<dbReference type="Proteomes" id="UP000031549">
    <property type="component" value="Unassembled WGS sequence"/>
</dbReference>
<dbReference type="EMBL" id="JTCM02000137">
    <property type="protein sequence ID" value="NEU76868.1"/>
    <property type="molecule type" value="Genomic_DNA"/>
</dbReference>
<feature type="compositionally biased region" description="Low complexity" evidence="1">
    <location>
        <begin position="26"/>
        <end position="37"/>
    </location>
</feature>
<organism evidence="2 3">
    <name type="scientific">Hassallia byssoidea VB512170</name>
    <dbReference type="NCBI Taxonomy" id="1304833"/>
    <lineage>
        <taxon>Bacteria</taxon>
        <taxon>Bacillati</taxon>
        <taxon>Cyanobacteriota</taxon>
        <taxon>Cyanophyceae</taxon>
        <taxon>Nostocales</taxon>
        <taxon>Tolypothrichaceae</taxon>
        <taxon>Hassallia</taxon>
    </lineage>
</organism>
<evidence type="ECO:0000313" key="3">
    <source>
        <dbReference type="Proteomes" id="UP000031549"/>
    </source>
</evidence>
<evidence type="ECO:0000313" key="2">
    <source>
        <dbReference type="EMBL" id="NEU76868.1"/>
    </source>
</evidence>
<name>A0A846HIX1_9CYAN</name>
<dbReference type="AlphaFoldDB" id="A0A846HIX1"/>
<feature type="region of interest" description="Disordered" evidence="1">
    <location>
        <begin position="1"/>
        <end position="99"/>
    </location>
</feature>
<accession>A0A846HIX1</accession>
<proteinExistence type="predicted"/>
<sequence>MDKGSQRCAEASSVEVSGVDKGEFVFPSSSSPSSPSSPHLPIPPFSLSPVAHGGDHGRCYNGGNLRNALPPQDRAGSPFPTPHSPLPIILDFAGKTSCE</sequence>
<gene>
    <name evidence="2" type="ORF">PI95_031300</name>
</gene>
<protein>
    <submittedName>
        <fullName evidence="2">Uncharacterized protein</fullName>
    </submittedName>
</protein>
<reference evidence="2 3" key="1">
    <citation type="journal article" date="2015" name="Genome Announc.">
        <title>Draft Genome Sequence of Cyanobacterium Hassallia byssoidea Strain VB512170, Isolated from Monuments in India.</title>
        <authorList>
            <person name="Singh D."/>
            <person name="Chandrababunaidu M.M."/>
            <person name="Panda A."/>
            <person name="Sen D."/>
            <person name="Bhattacharyya S."/>
            <person name="Adhikary S.P."/>
            <person name="Tripathy S."/>
        </authorList>
    </citation>
    <scope>NUCLEOTIDE SEQUENCE [LARGE SCALE GENOMIC DNA]</scope>
    <source>
        <strain evidence="2 3">VB512170</strain>
    </source>
</reference>
<keyword evidence="3" id="KW-1185">Reference proteome</keyword>